<dbReference type="SMART" id="SM00443">
    <property type="entry name" value="G_patch"/>
    <property type="match status" value="1"/>
</dbReference>
<evidence type="ECO:0000313" key="11">
    <source>
        <dbReference type="EMBL" id="KYR02559.1"/>
    </source>
</evidence>
<keyword evidence="6 7" id="KW-0539">Nucleus</keyword>
<dbReference type="Pfam" id="PF12457">
    <property type="entry name" value="TIP_N"/>
    <property type="match status" value="1"/>
</dbReference>
<dbReference type="GO" id="GO:0003676">
    <property type="term" value="F:nucleic acid binding"/>
    <property type="evidence" value="ECO:0007669"/>
    <property type="project" value="InterPro"/>
</dbReference>
<evidence type="ECO:0000256" key="3">
    <source>
        <dbReference type="ARBA" id="ARBA00022664"/>
    </source>
</evidence>
<feature type="region of interest" description="Disordered" evidence="9">
    <location>
        <begin position="24"/>
        <end position="51"/>
    </location>
</feature>
<dbReference type="Pfam" id="PF07842">
    <property type="entry name" value="GCFC"/>
    <property type="match status" value="1"/>
</dbReference>
<dbReference type="EMBL" id="LODT01000003">
    <property type="protein sequence ID" value="KYR02559.1"/>
    <property type="molecule type" value="Genomic_DNA"/>
</dbReference>
<dbReference type="FunCoup" id="A0A152A8I1">
    <property type="interactions" value="670"/>
</dbReference>
<evidence type="ECO:0000256" key="7">
    <source>
        <dbReference type="PIRNR" id="PIRNR017706"/>
    </source>
</evidence>
<keyword evidence="8" id="KW-0175">Coiled coil</keyword>
<dbReference type="InterPro" id="IPR022783">
    <property type="entry name" value="GCFC_dom"/>
</dbReference>
<evidence type="ECO:0000256" key="5">
    <source>
        <dbReference type="ARBA" id="ARBA00023187"/>
    </source>
</evidence>
<dbReference type="STRING" id="361077.A0A152A8I1"/>
<proteinExistence type="inferred from homology"/>
<dbReference type="InterPro" id="IPR000467">
    <property type="entry name" value="G_patch_dom"/>
</dbReference>
<keyword evidence="5 7" id="KW-0508">mRNA splicing</keyword>
<feature type="compositionally biased region" description="Basic and acidic residues" evidence="9">
    <location>
        <begin position="72"/>
        <end position="87"/>
    </location>
</feature>
<comment type="similarity">
    <text evidence="2 7">Belongs to the TFP11/STIP family.</text>
</comment>
<dbReference type="OMA" id="CEQDIIQ"/>
<evidence type="ECO:0000313" key="12">
    <source>
        <dbReference type="Proteomes" id="UP000076078"/>
    </source>
</evidence>
<feature type="compositionally biased region" description="Polar residues" evidence="9">
    <location>
        <begin position="104"/>
        <end position="119"/>
    </location>
</feature>
<sequence>MSSDEDDLSTKYYKKRRYTKEDSIYGVFNSSHLDDDTEDSEYTYGRSTHKPINFVSSGVYEINENIVSNDNSTEKQQHNDESDGDKQIKKKYKLLKEKKKKRNSSSGSPVNHNSKTSAVSTTKAYSGIGSSILSKLGYSGSGGLGSDGSGVSEPIKVHVRTKATAGFGFFKEGSGDEYESDEDEDDYDTTNNNLYNFNEGESPNIPKSKSNNWKKKETKKQLDDYITSQQKENEIKSKLSELSNIKPQLIIDMTNPNAQIYKGQQQQQLQQQQKPNGKEPLEELKYNIDLLVNLKISEIQSNQTKLQNEQDRKKNLETNLESLRSSLSVYQDKTKNVNEIQEIITKCKCKLDENQLNIESLYRIFLLLFNEYPKEYQHFRLNNLERELLRPLLVKMLKEWDITKDSGESIAKEFRYWREFFDQTNNSDHTYFIMVRDIWLPVVKNYFRNQWSVKESFKVAVEIIVHWTDSIPELMIEGLLEQSILPRLVMEIDQWDAVNDPLPISQWLIPWVPLLKEHLISHYPTIRQKIIPLLTQYWNPLDTSALELLRPWKSVFEGTTMESLLNRAIIPKLTKSVQGFKFDPSNQSSESIQSVTCLFPWLELVSISVITNIFEQHFFNKFQYTLLEWLKNPNSDFAEISNWYQGWKKQFPIDFVKSSERIQNQFAFSLSLMKKAMAGDKLPNEIVSVNSQPTTPPPQPQPIKNITKHSENGKKHNVSLQHDTMSTRQIIEQLASKHGILFIPSQRKTDNGQQIYTFGKTPIVIEKDLILCFSNSKWEPANIQFLLDVNK</sequence>
<evidence type="ECO:0000259" key="10">
    <source>
        <dbReference type="PROSITE" id="PS50174"/>
    </source>
</evidence>
<name>A0A152A8I1_TIELA</name>
<feature type="region of interest" description="Disordered" evidence="9">
    <location>
        <begin position="65"/>
        <end position="119"/>
    </location>
</feature>
<dbReference type="InterPro" id="IPR022159">
    <property type="entry name" value="STIP/TFIP11_N"/>
</dbReference>
<dbReference type="OrthoDB" id="4822at2759"/>
<gene>
    <name evidence="11" type="ORF">DLAC_00695</name>
</gene>
<dbReference type="Proteomes" id="UP000076078">
    <property type="component" value="Unassembled WGS sequence"/>
</dbReference>
<protein>
    <submittedName>
        <fullName evidence="11">D111/G-patch domain-containing protein</fullName>
    </submittedName>
</protein>
<feature type="coiled-coil region" evidence="8">
    <location>
        <begin position="299"/>
        <end position="333"/>
    </location>
</feature>
<evidence type="ECO:0000256" key="4">
    <source>
        <dbReference type="ARBA" id="ARBA00022728"/>
    </source>
</evidence>
<keyword evidence="12" id="KW-1185">Reference proteome</keyword>
<evidence type="ECO:0000256" key="1">
    <source>
        <dbReference type="ARBA" id="ARBA00004123"/>
    </source>
</evidence>
<feature type="region of interest" description="Disordered" evidence="9">
    <location>
        <begin position="691"/>
        <end position="715"/>
    </location>
</feature>
<dbReference type="AlphaFoldDB" id="A0A152A8I1"/>
<dbReference type="InParanoid" id="A0A152A8I1"/>
<dbReference type="InterPro" id="IPR024933">
    <property type="entry name" value="TFP11"/>
</dbReference>
<comment type="subcellular location">
    <subcellularLocation>
        <location evidence="1 7">Nucleus</location>
    </subcellularLocation>
</comment>
<feature type="compositionally biased region" description="Basic residues" evidence="9">
    <location>
        <begin position="88"/>
        <end position="103"/>
    </location>
</feature>
<dbReference type="PANTHER" id="PTHR23329:SF1">
    <property type="entry name" value="TUFTELIN-INTERACTING PROTEIN 11"/>
    <property type="match status" value="1"/>
</dbReference>
<feature type="region of interest" description="Disordered" evidence="9">
    <location>
        <begin position="195"/>
        <end position="216"/>
    </location>
</feature>
<dbReference type="GO" id="GO:0071008">
    <property type="term" value="C:U2-type post-mRNA release spliceosomal complex"/>
    <property type="evidence" value="ECO:0007669"/>
    <property type="project" value="TreeGrafter"/>
</dbReference>
<evidence type="ECO:0000256" key="8">
    <source>
        <dbReference type="SAM" id="Coils"/>
    </source>
</evidence>
<dbReference type="Pfam" id="PF01585">
    <property type="entry name" value="G-patch"/>
    <property type="match status" value="1"/>
</dbReference>
<dbReference type="PROSITE" id="PS50174">
    <property type="entry name" value="G_PATCH"/>
    <property type="match status" value="1"/>
</dbReference>
<keyword evidence="3 7" id="KW-0507">mRNA processing</keyword>
<evidence type="ECO:0000256" key="2">
    <source>
        <dbReference type="ARBA" id="ARBA00010900"/>
    </source>
</evidence>
<feature type="domain" description="G-patch" evidence="10">
    <location>
        <begin position="125"/>
        <end position="172"/>
    </location>
</feature>
<feature type="compositionally biased region" description="Low complexity" evidence="9">
    <location>
        <begin position="195"/>
        <end position="211"/>
    </location>
</feature>
<keyword evidence="4 7" id="KW-0747">Spliceosome</keyword>
<dbReference type="PIRSF" id="PIRSF017706">
    <property type="entry name" value="TFIP11"/>
    <property type="match status" value="1"/>
</dbReference>
<dbReference type="InterPro" id="IPR045211">
    <property type="entry name" value="TFP11/STIP/Ntr1"/>
</dbReference>
<dbReference type="PANTHER" id="PTHR23329">
    <property type="entry name" value="TUFTELIN-INTERACTING PROTEIN 11-RELATED"/>
    <property type="match status" value="1"/>
</dbReference>
<reference evidence="11 12" key="1">
    <citation type="submission" date="2015-12" db="EMBL/GenBank/DDBJ databases">
        <title>Dictyostelia acquired genes for synthesis and detection of signals that induce cell-type specialization by lateral gene transfer from prokaryotes.</title>
        <authorList>
            <person name="Gloeckner G."/>
            <person name="Schaap P."/>
        </authorList>
    </citation>
    <scope>NUCLEOTIDE SEQUENCE [LARGE SCALE GENOMIC DNA]</scope>
    <source>
        <strain evidence="11 12">TK</strain>
    </source>
</reference>
<accession>A0A152A8I1</accession>
<evidence type="ECO:0000256" key="9">
    <source>
        <dbReference type="SAM" id="MobiDB-lite"/>
    </source>
</evidence>
<evidence type="ECO:0000256" key="6">
    <source>
        <dbReference type="ARBA" id="ARBA00023242"/>
    </source>
</evidence>
<organism evidence="11 12">
    <name type="scientific">Tieghemostelium lacteum</name>
    <name type="common">Slime mold</name>
    <name type="synonym">Dictyostelium lacteum</name>
    <dbReference type="NCBI Taxonomy" id="361077"/>
    <lineage>
        <taxon>Eukaryota</taxon>
        <taxon>Amoebozoa</taxon>
        <taxon>Evosea</taxon>
        <taxon>Eumycetozoa</taxon>
        <taxon>Dictyostelia</taxon>
        <taxon>Dictyosteliales</taxon>
        <taxon>Raperosteliaceae</taxon>
        <taxon>Tieghemostelium</taxon>
    </lineage>
</organism>
<comment type="caution">
    <text evidence="11">The sequence shown here is derived from an EMBL/GenBank/DDBJ whole genome shotgun (WGS) entry which is preliminary data.</text>
</comment>
<dbReference type="GO" id="GO:0000390">
    <property type="term" value="P:spliceosomal complex disassembly"/>
    <property type="evidence" value="ECO:0007669"/>
    <property type="project" value="InterPro"/>
</dbReference>